<keyword evidence="2" id="KW-1185">Reference proteome</keyword>
<dbReference type="EMBL" id="CP020660">
    <property type="protein sequence ID" value="ATF09214.1"/>
    <property type="molecule type" value="Genomic_DNA"/>
</dbReference>
<protein>
    <recommendedName>
        <fullName evidence="3">Mobile element protein</fullName>
    </recommendedName>
</protein>
<gene>
    <name evidence="1" type="ORF">BTN50_0698</name>
</gene>
<name>A0A291B875_9GAMM</name>
<dbReference type="AlphaFoldDB" id="A0A291B875"/>
<evidence type="ECO:0000313" key="1">
    <source>
        <dbReference type="EMBL" id="ATF09214.1"/>
    </source>
</evidence>
<reference evidence="2" key="1">
    <citation type="submission" date="2017-04" db="EMBL/GenBank/DDBJ databases">
        <title>Genome evolution of the luminous symbionts of deep sea anglerfish.</title>
        <authorList>
            <person name="Hendry T.A."/>
        </authorList>
    </citation>
    <scope>NUCLEOTIDE SEQUENCE [LARGE SCALE GENOMIC DNA]</scope>
</reference>
<evidence type="ECO:0000313" key="2">
    <source>
        <dbReference type="Proteomes" id="UP000218160"/>
    </source>
</evidence>
<sequence>MGNGEFGKLHLVVDIKTRGIIAAELSASNMTDGEVLPNFFK</sequence>
<dbReference type="KEGG" id="elux:BTN50_0698"/>
<evidence type="ECO:0008006" key="3">
    <source>
        <dbReference type="Google" id="ProtNLM"/>
    </source>
</evidence>
<proteinExistence type="predicted"/>
<accession>A0A291B875</accession>
<organism evidence="1 2">
    <name type="scientific">Candidatus Enterovibrio altilux</name>
    <dbReference type="NCBI Taxonomy" id="1927128"/>
    <lineage>
        <taxon>Bacteria</taxon>
        <taxon>Pseudomonadati</taxon>
        <taxon>Pseudomonadota</taxon>
        <taxon>Gammaproteobacteria</taxon>
        <taxon>Vibrionales</taxon>
        <taxon>Vibrionaceae</taxon>
        <taxon>Enterovibrio</taxon>
    </lineage>
</organism>
<dbReference type="Proteomes" id="UP000218160">
    <property type="component" value="Chromosome 1"/>
</dbReference>